<evidence type="ECO:0000259" key="1">
    <source>
        <dbReference type="Pfam" id="PF00078"/>
    </source>
</evidence>
<dbReference type="SUPFAM" id="SSF56672">
    <property type="entry name" value="DNA/RNA polymerases"/>
    <property type="match status" value="1"/>
</dbReference>
<dbReference type="PANTHER" id="PTHR24559:SF450">
    <property type="entry name" value="RNA-DIRECTED DNA POLYMERASE HOMOLOG"/>
    <property type="match status" value="1"/>
</dbReference>
<dbReference type="Gene3D" id="3.30.70.270">
    <property type="match status" value="2"/>
</dbReference>
<dbReference type="CDD" id="cd01647">
    <property type="entry name" value="RT_LTR"/>
    <property type="match status" value="1"/>
</dbReference>
<dbReference type="Proteomes" id="UP001374535">
    <property type="component" value="Chromosome 9"/>
</dbReference>
<name>A0AAQ3MVE3_VIGMU</name>
<feature type="domain" description="Reverse transcriptase" evidence="1">
    <location>
        <begin position="392"/>
        <end position="445"/>
    </location>
</feature>
<reference evidence="2 3" key="1">
    <citation type="journal article" date="2023" name="Life. Sci Alliance">
        <title>Evolutionary insights into 3D genome organization and epigenetic landscape of Vigna mungo.</title>
        <authorList>
            <person name="Junaid A."/>
            <person name="Singh B."/>
            <person name="Bhatia S."/>
        </authorList>
    </citation>
    <scope>NUCLEOTIDE SEQUENCE [LARGE SCALE GENOMIC DNA]</scope>
    <source>
        <strain evidence="2">Urdbean</strain>
    </source>
</reference>
<proteinExistence type="predicted"/>
<dbReference type="InterPro" id="IPR043502">
    <property type="entry name" value="DNA/RNA_pol_sf"/>
</dbReference>
<protein>
    <recommendedName>
        <fullName evidence="1">Reverse transcriptase domain-containing protein</fullName>
    </recommendedName>
</protein>
<dbReference type="Gene3D" id="3.10.10.10">
    <property type="entry name" value="HIV Type 1 Reverse Transcriptase, subunit A, domain 1"/>
    <property type="match status" value="1"/>
</dbReference>
<dbReference type="InterPro" id="IPR053134">
    <property type="entry name" value="RNA-dir_DNA_polymerase"/>
</dbReference>
<evidence type="ECO:0000313" key="2">
    <source>
        <dbReference type="EMBL" id="WVY98439.1"/>
    </source>
</evidence>
<dbReference type="EMBL" id="CP144692">
    <property type="protein sequence ID" value="WVY98439.1"/>
    <property type="molecule type" value="Genomic_DNA"/>
</dbReference>
<organism evidence="2 3">
    <name type="scientific">Vigna mungo</name>
    <name type="common">Black gram</name>
    <name type="synonym">Phaseolus mungo</name>
    <dbReference type="NCBI Taxonomy" id="3915"/>
    <lineage>
        <taxon>Eukaryota</taxon>
        <taxon>Viridiplantae</taxon>
        <taxon>Streptophyta</taxon>
        <taxon>Embryophyta</taxon>
        <taxon>Tracheophyta</taxon>
        <taxon>Spermatophyta</taxon>
        <taxon>Magnoliopsida</taxon>
        <taxon>eudicotyledons</taxon>
        <taxon>Gunneridae</taxon>
        <taxon>Pentapetalae</taxon>
        <taxon>rosids</taxon>
        <taxon>fabids</taxon>
        <taxon>Fabales</taxon>
        <taxon>Fabaceae</taxon>
        <taxon>Papilionoideae</taxon>
        <taxon>50 kb inversion clade</taxon>
        <taxon>NPAAA clade</taxon>
        <taxon>indigoferoid/millettioid clade</taxon>
        <taxon>Phaseoleae</taxon>
        <taxon>Vigna</taxon>
    </lineage>
</organism>
<evidence type="ECO:0000313" key="3">
    <source>
        <dbReference type="Proteomes" id="UP001374535"/>
    </source>
</evidence>
<dbReference type="InterPro" id="IPR000477">
    <property type="entry name" value="RT_dom"/>
</dbReference>
<dbReference type="InterPro" id="IPR043128">
    <property type="entry name" value="Rev_trsase/Diguanyl_cyclase"/>
</dbReference>
<gene>
    <name evidence="2" type="ORF">V8G54_030590</name>
</gene>
<dbReference type="AlphaFoldDB" id="A0AAQ3MVE3"/>
<dbReference type="PANTHER" id="PTHR24559">
    <property type="entry name" value="TRANSPOSON TY3-I GAG-POL POLYPROTEIN"/>
    <property type="match status" value="1"/>
</dbReference>
<accession>A0AAQ3MVE3</accession>
<sequence length="529" mass="60987">MEAKIKYGDWAFLKIRSHKQTSMPLRLHPKLSARYYGPFLVDNQIGPLKLAIADHQVEGALPTELQDDKPMYTLLKVLQRRNQHQQGEEIPQVLIQWQEDGLDGATWEEEHYTSDRSSLTSTLRARLMLGRRSVNVNICKAPLDEFGQRKLKEKRKRTCSGTGDAWHGRTMTKRQQDDNNVGCWSVRRLQWCGVCELEEIEMGCTLKLYMIVPVLSLAQFYFPGADCKMWALGDGRKVPCQGFILEVQGLQIQQEFFVFSLGVADIVLGLEWLASLGEIKADFGNLRLAIRKGQEEHILVGDPSLSKSESFLKNVPYKYSHQQKNEIERLVQEMLQAGIIKPNISPYSSPIILVKKKDGGWRFCMDYRALNKINIPNKFEVLVIEELLDELFLVMPFGLTNAPATFQALMNQNLQPFLRKFVLVFFDDILIYSPTLDTHLEYLGHIISQDVAGYPKKVEAMWSWLVPKNAKALRGFLVVYREQFKWAFKLIGYDLEIRFRSGKENEVDDALSCKDYFLVVFMFHLYDPV</sequence>
<dbReference type="Pfam" id="PF00078">
    <property type="entry name" value="RVT_1"/>
    <property type="match status" value="1"/>
</dbReference>
<keyword evidence="3" id="KW-1185">Reference proteome</keyword>